<dbReference type="InterPro" id="IPR036390">
    <property type="entry name" value="WH_DNA-bd_sf"/>
</dbReference>
<evidence type="ECO:0000256" key="2">
    <source>
        <dbReference type="ARBA" id="ARBA00023125"/>
    </source>
</evidence>
<dbReference type="PRINTS" id="PR00034">
    <property type="entry name" value="HTHCRP"/>
</dbReference>
<keyword evidence="2" id="KW-0238">DNA-binding</keyword>
<organism evidence="6 7">
    <name type="scientific">Oceanospirillum sediminis</name>
    <dbReference type="NCBI Taxonomy" id="2760088"/>
    <lineage>
        <taxon>Bacteria</taxon>
        <taxon>Pseudomonadati</taxon>
        <taxon>Pseudomonadota</taxon>
        <taxon>Gammaproteobacteria</taxon>
        <taxon>Oceanospirillales</taxon>
        <taxon>Oceanospirillaceae</taxon>
        <taxon>Oceanospirillum</taxon>
    </lineage>
</organism>
<dbReference type="PROSITE" id="PS51063">
    <property type="entry name" value="HTH_CRP_2"/>
    <property type="match status" value="1"/>
</dbReference>
<dbReference type="InterPro" id="IPR018490">
    <property type="entry name" value="cNMP-bd_dom_sf"/>
</dbReference>
<evidence type="ECO:0000313" key="6">
    <source>
        <dbReference type="EMBL" id="MBB1489236.1"/>
    </source>
</evidence>
<dbReference type="PANTHER" id="PTHR24567">
    <property type="entry name" value="CRP FAMILY TRANSCRIPTIONAL REGULATORY PROTEIN"/>
    <property type="match status" value="1"/>
</dbReference>
<dbReference type="SUPFAM" id="SSF46785">
    <property type="entry name" value="Winged helix' DNA-binding domain"/>
    <property type="match status" value="1"/>
</dbReference>
<accession>A0A839IYQ1</accession>
<dbReference type="Proteomes" id="UP000565262">
    <property type="component" value="Unassembled WGS sequence"/>
</dbReference>
<dbReference type="GO" id="GO:0005829">
    <property type="term" value="C:cytosol"/>
    <property type="evidence" value="ECO:0007669"/>
    <property type="project" value="TreeGrafter"/>
</dbReference>
<keyword evidence="7" id="KW-1185">Reference proteome</keyword>
<dbReference type="CDD" id="cd00038">
    <property type="entry name" value="CAP_ED"/>
    <property type="match status" value="1"/>
</dbReference>
<dbReference type="RefSeq" id="WP_182811122.1">
    <property type="nucleotide sequence ID" value="NZ_JACJFM010000047.1"/>
</dbReference>
<feature type="domain" description="Cyclic nucleotide-binding" evidence="4">
    <location>
        <begin position="1"/>
        <end position="117"/>
    </location>
</feature>
<feature type="domain" description="HTH crp-type" evidence="5">
    <location>
        <begin position="131"/>
        <end position="195"/>
    </location>
</feature>
<evidence type="ECO:0000256" key="1">
    <source>
        <dbReference type="ARBA" id="ARBA00023015"/>
    </source>
</evidence>
<gene>
    <name evidence="6" type="ORF">H4O21_21730</name>
</gene>
<proteinExistence type="predicted"/>
<comment type="caution">
    <text evidence="6">The sequence shown here is derived from an EMBL/GenBank/DDBJ whole genome shotgun (WGS) entry which is preliminary data.</text>
</comment>
<reference evidence="6 7" key="1">
    <citation type="submission" date="2020-08" db="EMBL/GenBank/DDBJ databases">
        <title>Oceanospirillum sp. nov. isolated from marine sediment.</title>
        <authorList>
            <person name="Ji X."/>
        </authorList>
    </citation>
    <scope>NUCLEOTIDE SEQUENCE [LARGE SCALE GENOMIC DNA]</scope>
    <source>
        <strain evidence="6 7">D5</strain>
    </source>
</reference>
<dbReference type="Gene3D" id="1.10.10.10">
    <property type="entry name" value="Winged helix-like DNA-binding domain superfamily/Winged helix DNA-binding domain"/>
    <property type="match status" value="1"/>
</dbReference>
<dbReference type="InterPro" id="IPR050397">
    <property type="entry name" value="Env_Response_Regulators"/>
</dbReference>
<evidence type="ECO:0000259" key="5">
    <source>
        <dbReference type="PROSITE" id="PS51063"/>
    </source>
</evidence>
<dbReference type="InterPro" id="IPR000595">
    <property type="entry name" value="cNMP-bd_dom"/>
</dbReference>
<dbReference type="PANTHER" id="PTHR24567:SF74">
    <property type="entry name" value="HTH-TYPE TRANSCRIPTIONAL REGULATOR ARCR"/>
    <property type="match status" value="1"/>
</dbReference>
<protein>
    <submittedName>
        <fullName evidence="6">Crp/Fnr family transcriptional regulator</fullName>
    </submittedName>
</protein>
<dbReference type="PROSITE" id="PS50042">
    <property type="entry name" value="CNMP_BINDING_3"/>
    <property type="match status" value="1"/>
</dbReference>
<evidence type="ECO:0000313" key="7">
    <source>
        <dbReference type="Proteomes" id="UP000565262"/>
    </source>
</evidence>
<dbReference type="InterPro" id="IPR014710">
    <property type="entry name" value="RmlC-like_jellyroll"/>
</dbReference>
<dbReference type="EMBL" id="JACJFM010000047">
    <property type="protein sequence ID" value="MBB1489236.1"/>
    <property type="molecule type" value="Genomic_DNA"/>
</dbReference>
<dbReference type="SUPFAM" id="SSF51206">
    <property type="entry name" value="cAMP-binding domain-like"/>
    <property type="match status" value="1"/>
</dbReference>
<name>A0A839IYQ1_9GAMM</name>
<dbReference type="AlphaFoldDB" id="A0A839IYQ1"/>
<sequence length="205" mass="22982">MGQIPECILSFPEVVLPEDQIVFSQGQTCQHYIVVTSGRVRVFARSEAGKELILYRITPGEICILTTACLMGSSQYSAEAITETPVTARILSQTAFNDLLAESETFRHFIFNNFGLRLTNLMVQLEQISFESIEHRLAQYLQQVSQENSIIRITHQEVATEIGSAREVVSRGLKKLEKQGAIKLSRGQIEVLDISLLPDNRDQIA</sequence>
<dbReference type="GO" id="GO:0003677">
    <property type="term" value="F:DNA binding"/>
    <property type="evidence" value="ECO:0007669"/>
    <property type="project" value="UniProtKB-KW"/>
</dbReference>
<dbReference type="InterPro" id="IPR036388">
    <property type="entry name" value="WH-like_DNA-bd_sf"/>
</dbReference>
<keyword evidence="1" id="KW-0805">Transcription regulation</keyword>
<dbReference type="Pfam" id="PF00027">
    <property type="entry name" value="cNMP_binding"/>
    <property type="match status" value="1"/>
</dbReference>
<keyword evidence="3" id="KW-0804">Transcription</keyword>
<dbReference type="InterPro" id="IPR012318">
    <property type="entry name" value="HTH_CRP"/>
</dbReference>
<dbReference type="Pfam" id="PF13545">
    <property type="entry name" value="HTH_Crp_2"/>
    <property type="match status" value="1"/>
</dbReference>
<evidence type="ECO:0000259" key="4">
    <source>
        <dbReference type="PROSITE" id="PS50042"/>
    </source>
</evidence>
<evidence type="ECO:0000256" key="3">
    <source>
        <dbReference type="ARBA" id="ARBA00023163"/>
    </source>
</evidence>
<dbReference type="Gene3D" id="2.60.120.10">
    <property type="entry name" value="Jelly Rolls"/>
    <property type="match status" value="1"/>
</dbReference>
<dbReference type="SMART" id="SM00419">
    <property type="entry name" value="HTH_CRP"/>
    <property type="match status" value="1"/>
</dbReference>
<dbReference type="GO" id="GO:0003700">
    <property type="term" value="F:DNA-binding transcription factor activity"/>
    <property type="evidence" value="ECO:0007669"/>
    <property type="project" value="TreeGrafter"/>
</dbReference>